<dbReference type="AlphaFoldDB" id="A0A8D0M960"/>
<keyword evidence="5" id="KW-0539">Nucleus</keyword>
<accession>A0A8D0M960</accession>
<dbReference type="Gene3D" id="3.30.1560.10">
    <property type="entry name" value="Mago nashi"/>
    <property type="match status" value="2"/>
</dbReference>
<dbReference type="GO" id="GO:0005681">
    <property type="term" value="C:spliceosomal complex"/>
    <property type="evidence" value="ECO:0007669"/>
    <property type="project" value="UniProtKB-KW"/>
</dbReference>
<protein>
    <submittedName>
        <fullName evidence="6">Uncharacterized protein</fullName>
    </submittedName>
</protein>
<dbReference type="GO" id="GO:0051028">
    <property type="term" value="P:mRNA transport"/>
    <property type="evidence" value="ECO:0007669"/>
    <property type="project" value="UniProtKB-KW"/>
</dbReference>
<evidence type="ECO:0000256" key="2">
    <source>
        <dbReference type="ARBA" id="ARBA00009270"/>
    </source>
</evidence>
<proteinExistence type="inferred from homology"/>
<evidence type="ECO:0000313" key="6">
    <source>
        <dbReference type="Ensembl" id="ENSSSCP00015000048.1"/>
    </source>
</evidence>
<dbReference type="Pfam" id="PF02792">
    <property type="entry name" value="Mago_nashi"/>
    <property type="match status" value="1"/>
</dbReference>
<keyword evidence="4" id="KW-0813">Transport</keyword>
<dbReference type="Proteomes" id="UP000694726">
    <property type="component" value="Unplaced"/>
</dbReference>
<evidence type="ECO:0000256" key="5">
    <source>
        <dbReference type="ARBA" id="ARBA00023242"/>
    </source>
</evidence>
<comment type="subcellular location">
    <subcellularLocation>
        <location evidence="1">Nucleus</location>
    </subcellularLocation>
</comment>
<keyword evidence="3" id="KW-0507">mRNA processing</keyword>
<dbReference type="InterPro" id="IPR004023">
    <property type="entry name" value="Mago_nashi"/>
</dbReference>
<dbReference type="Ensembl" id="ENSSSCT00015000337.1">
    <property type="protein sequence ID" value="ENSSSCP00015000048.1"/>
    <property type="gene ID" value="ENSSSCG00015000295.1"/>
</dbReference>
<name>A0A8D0M960_PIG</name>
<dbReference type="InterPro" id="IPR036605">
    <property type="entry name" value="Mago_nashi_sf"/>
</dbReference>
<evidence type="ECO:0000313" key="7">
    <source>
        <dbReference type="Proteomes" id="UP000694726"/>
    </source>
</evidence>
<keyword evidence="4" id="KW-0509">mRNA transport</keyword>
<dbReference type="GO" id="GO:0008380">
    <property type="term" value="P:RNA splicing"/>
    <property type="evidence" value="ECO:0007669"/>
    <property type="project" value="InterPro"/>
</dbReference>
<dbReference type="SUPFAM" id="SSF89817">
    <property type="entry name" value="Mago nashi protein"/>
    <property type="match status" value="1"/>
</dbReference>
<keyword evidence="3" id="KW-0747">Spliceosome</keyword>
<dbReference type="GO" id="GO:0035145">
    <property type="term" value="C:exon-exon junction complex"/>
    <property type="evidence" value="ECO:0007669"/>
    <property type="project" value="InterPro"/>
</dbReference>
<organism evidence="6 7">
    <name type="scientific">Sus scrofa</name>
    <name type="common">Pig</name>
    <dbReference type="NCBI Taxonomy" id="9823"/>
    <lineage>
        <taxon>Eukaryota</taxon>
        <taxon>Metazoa</taxon>
        <taxon>Chordata</taxon>
        <taxon>Craniata</taxon>
        <taxon>Vertebrata</taxon>
        <taxon>Euteleostomi</taxon>
        <taxon>Mammalia</taxon>
        <taxon>Eutheria</taxon>
        <taxon>Laurasiatheria</taxon>
        <taxon>Artiodactyla</taxon>
        <taxon>Suina</taxon>
        <taxon>Suidae</taxon>
        <taxon>Sus</taxon>
    </lineage>
</organism>
<reference evidence="6" key="1">
    <citation type="submission" date="2025-08" db="UniProtKB">
        <authorList>
            <consortium name="Ensembl"/>
        </authorList>
    </citation>
    <scope>IDENTIFICATION</scope>
</reference>
<sequence length="106" mass="12386">VESDFYLCYHVGHKGKFSHEFLYFEFPDGKLRYANNGNYKNDVMSRKELEIIIAEEYTSLTTKIGSLIDVNQFKDPEGLQVFDYLLQELKCLIFSLTGLYLKIKSI</sequence>
<comment type="similarity">
    <text evidence="2">Belongs to the mago nashi family.</text>
</comment>
<dbReference type="PANTHER" id="PTHR12638:SF1">
    <property type="entry name" value="PROTEIN MAGO NASHI HOMOLOG 2"/>
    <property type="match status" value="1"/>
</dbReference>
<dbReference type="PANTHER" id="PTHR12638">
    <property type="entry name" value="PROTEIN MAGO NASHI HOMOLOG"/>
    <property type="match status" value="1"/>
</dbReference>
<evidence type="ECO:0000256" key="4">
    <source>
        <dbReference type="ARBA" id="ARBA00022816"/>
    </source>
</evidence>
<evidence type="ECO:0000256" key="3">
    <source>
        <dbReference type="ARBA" id="ARBA00022728"/>
    </source>
</evidence>
<evidence type="ECO:0000256" key="1">
    <source>
        <dbReference type="ARBA" id="ARBA00004123"/>
    </source>
</evidence>
<keyword evidence="3" id="KW-0508">mRNA splicing</keyword>